<dbReference type="AlphaFoldDB" id="A0A5K3F8E7"/>
<dbReference type="InterPro" id="IPR001283">
    <property type="entry name" value="CRISP-related"/>
</dbReference>
<feature type="chain" id="PRO_5024280063" evidence="1">
    <location>
        <begin position="17"/>
        <end position="235"/>
    </location>
</feature>
<dbReference type="InterPro" id="IPR035940">
    <property type="entry name" value="CAP_sf"/>
</dbReference>
<name>A0A5K3F8E7_MESCO</name>
<proteinExistence type="predicted"/>
<dbReference type="Pfam" id="PF00188">
    <property type="entry name" value="CAP"/>
    <property type="match status" value="1"/>
</dbReference>
<evidence type="ECO:0000313" key="3">
    <source>
        <dbReference type="WBParaSite" id="MCU_006321-RA"/>
    </source>
</evidence>
<reference evidence="3" key="1">
    <citation type="submission" date="2019-11" db="UniProtKB">
        <authorList>
            <consortium name="WormBaseParasite"/>
        </authorList>
    </citation>
    <scope>IDENTIFICATION</scope>
</reference>
<dbReference type="WBParaSite" id="MCU_006321-RA">
    <property type="protein sequence ID" value="MCU_006321-RA"/>
    <property type="gene ID" value="MCU_006321"/>
</dbReference>
<evidence type="ECO:0000256" key="1">
    <source>
        <dbReference type="SAM" id="SignalP"/>
    </source>
</evidence>
<dbReference type="SUPFAM" id="SSF55797">
    <property type="entry name" value="PR-1-like"/>
    <property type="match status" value="1"/>
</dbReference>
<dbReference type="Gene3D" id="3.40.33.10">
    <property type="entry name" value="CAP"/>
    <property type="match status" value="1"/>
</dbReference>
<dbReference type="SMART" id="SM00198">
    <property type="entry name" value="SCP"/>
    <property type="match status" value="1"/>
</dbReference>
<dbReference type="PANTHER" id="PTHR10334">
    <property type="entry name" value="CYSTEINE-RICH SECRETORY PROTEIN-RELATED"/>
    <property type="match status" value="1"/>
</dbReference>
<sequence>MQKTICLLILTWNAVAKTPNNTERDEIMKLHAEVRENVEPPARMMMLLNYSLKLENLTEAWLKNCSYIFPDAKLYPAYAGMNYTIMSSDPKPTLTFADLKKFVAQKDKYNLTTNNCSAGVCEDYKQMVWATSTHVGCAKHQCSFLNHSSEYAACIYKPSGDLENGRPYEVGQSCSGCPAGYLCDRKQCYLPGGETFTTTSISSRLPLCGILHTTMLPIYLIMHISSVKILTWNDP</sequence>
<accession>A0A5K3F8E7</accession>
<feature type="domain" description="SCP" evidence="2">
    <location>
        <begin position="22"/>
        <end position="164"/>
    </location>
</feature>
<protein>
    <submittedName>
        <fullName evidence="3">SCP domain-containing protein</fullName>
    </submittedName>
</protein>
<feature type="signal peptide" evidence="1">
    <location>
        <begin position="1"/>
        <end position="16"/>
    </location>
</feature>
<dbReference type="InterPro" id="IPR014044">
    <property type="entry name" value="CAP_dom"/>
</dbReference>
<organism evidence="3">
    <name type="scientific">Mesocestoides corti</name>
    <name type="common">Flatworm</name>
    <dbReference type="NCBI Taxonomy" id="53468"/>
    <lineage>
        <taxon>Eukaryota</taxon>
        <taxon>Metazoa</taxon>
        <taxon>Spiralia</taxon>
        <taxon>Lophotrochozoa</taxon>
        <taxon>Platyhelminthes</taxon>
        <taxon>Cestoda</taxon>
        <taxon>Eucestoda</taxon>
        <taxon>Cyclophyllidea</taxon>
        <taxon>Mesocestoididae</taxon>
        <taxon>Mesocestoides</taxon>
    </lineage>
</organism>
<keyword evidence="1" id="KW-0732">Signal</keyword>
<evidence type="ECO:0000259" key="2">
    <source>
        <dbReference type="SMART" id="SM00198"/>
    </source>
</evidence>